<dbReference type="InterPro" id="IPR029259">
    <property type="entry name" value="RICTOR_phospho"/>
</dbReference>
<dbReference type="Pfam" id="PF14663">
    <property type="entry name" value="RasGEF_N_2"/>
    <property type="match status" value="1"/>
</dbReference>
<feature type="compositionally biased region" description="Low complexity" evidence="2">
    <location>
        <begin position="1761"/>
        <end position="1770"/>
    </location>
</feature>
<dbReference type="InterPro" id="IPR053899">
    <property type="entry name" value="C5orf34-like_2nd"/>
</dbReference>
<comment type="similarity">
    <text evidence="1">Belongs to the RICTOR family.</text>
</comment>
<dbReference type="GO" id="GO:0038203">
    <property type="term" value="P:TORC2 signaling"/>
    <property type="evidence" value="ECO:0007669"/>
    <property type="project" value="TreeGrafter"/>
</dbReference>
<accession>A0A834CDN3</accession>
<dbReference type="InterPro" id="IPR029451">
    <property type="entry name" value="RICTOR_M"/>
</dbReference>
<feature type="compositionally biased region" description="Polar residues" evidence="2">
    <location>
        <begin position="254"/>
        <end position="264"/>
    </location>
</feature>
<evidence type="ECO:0000256" key="1">
    <source>
        <dbReference type="ARBA" id="ARBA00008878"/>
    </source>
</evidence>
<feature type="region of interest" description="Disordered" evidence="2">
    <location>
        <begin position="1644"/>
        <end position="1825"/>
    </location>
</feature>
<evidence type="ECO:0000259" key="5">
    <source>
        <dbReference type="SMART" id="SM01310"/>
    </source>
</evidence>
<feature type="compositionally biased region" description="Gly residues" evidence="2">
    <location>
        <begin position="1731"/>
        <end position="1740"/>
    </location>
</feature>
<dbReference type="InterPro" id="IPR029452">
    <property type="entry name" value="RICTOR_V"/>
</dbReference>
<feature type="compositionally biased region" description="Polar residues" evidence="2">
    <location>
        <begin position="1837"/>
        <end position="1860"/>
    </location>
</feature>
<feature type="compositionally biased region" description="Polar residues" evidence="2">
    <location>
        <begin position="1780"/>
        <end position="1789"/>
    </location>
</feature>
<evidence type="ECO:0000256" key="2">
    <source>
        <dbReference type="SAM" id="MobiDB-lite"/>
    </source>
</evidence>
<dbReference type="PANTHER" id="PTHR13298:SF11">
    <property type="entry name" value="RAPAMYCIN-INSENSITIVE COMPANION OF MTOR"/>
    <property type="match status" value="1"/>
</dbReference>
<feature type="compositionally biased region" description="Basic and acidic residues" evidence="2">
    <location>
        <begin position="1716"/>
        <end position="1727"/>
    </location>
</feature>
<feature type="compositionally biased region" description="Polar residues" evidence="2">
    <location>
        <begin position="1703"/>
        <end position="1712"/>
    </location>
</feature>
<dbReference type="SUPFAM" id="SSF48371">
    <property type="entry name" value="ARM repeat"/>
    <property type="match status" value="2"/>
</dbReference>
<proteinExistence type="inferred from homology"/>
<dbReference type="InterPro" id="IPR016024">
    <property type="entry name" value="ARM-type_fold"/>
</dbReference>
<dbReference type="Pfam" id="PF15025">
    <property type="entry name" value="C5orf34-like_N"/>
    <property type="match status" value="1"/>
</dbReference>
<dbReference type="Proteomes" id="UP000646548">
    <property type="component" value="Unassembled WGS sequence"/>
</dbReference>
<evidence type="ECO:0000259" key="4">
    <source>
        <dbReference type="SMART" id="SM01308"/>
    </source>
</evidence>
<dbReference type="Pfam" id="PF14666">
    <property type="entry name" value="RICTOR_M"/>
    <property type="match status" value="1"/>
</dbReference>
<feature type="compositionally biased region" description="Polar residues" evidence="2">
    <location>
        <begin position="1650"/>
        <end position="1666"/>
    </location>
</feature>
<dbReference type="InterPro" id="IPR028268">
    <property type="entry name" value="Pianissimo_fam"/>
</dbReference>
<feature type="region of interest" description="Disordered" evidence="2">
    <location>
        <begin position="251"/>
        <end position="272"/>
    </location>
</feature>
<dbReference type="EMBL" id="WKFB01000248">
    <property type="protein sequence ID" value="KAF6729973.1"/>
    <property type="molecule type" value="Genomic_DNA"/>
</dbReference>
<feature type="domain" description="Rapamycin-insensitive companion of mTOR N-terminal" evidence="4">
    <location>
        <begin position="609"/>
        <end position="991"/>
    </location>
</feature>
<feature type="region of interest" description="Disordered" evidence="2">
    <location>
        <begin position="1837"/>
        <end position="1882"/>
    </location>
</feature>
<dbReference type="InterPro" id="IPR028267">
    <property type="entry name" value="Pianissimo_N"/>
</dbReference>
<feature type="compositionally biased region" description="Polar residues" evidence="2">
    <location>
        <begin position="1676"/>
        <end position="1694"/>
    </location>
</feature>
<feature type="compositionally biased region" description="Low complexity" evidence="2">
    <location>
        <begin position="1790"/>
        <end position="1808"/>
    </location>
</feature>
<reference evidence="6" key="1">
    <citation type="journal article" name="BMC Genomics">
        <title>Long-read sequencing and de novo genome assembly of marine medaka (Oryzias melastigma).</title>
        <authorList>
            <person name="Liang P."/>
            <person name="Saqib H.S.A."/>
            <person name="Ni X."/>
            <person name="Shen Y."/>
        </authorList>
    </citation>
    <scope>NUCLEOTIDE SEQUENCE</scope>
    <source>
        <strain evidence="6">Bigg-433</strain>
    </source>
</reference>
<feature type="compositionally biased region" description="Basic and acidic residues" evidence="2">
    <location>
        <begin position="1744"/>
        <end position="1760"/>
    </location>
</feature>
<gene>
    <name evidence="6" type="ORF">FQA47_008717</name>
</gene>
<dbReference type="SMART" id="SM01310">
    <property type="entry name" value="RICTOR_V"/>
    <property type="match status" value="1"/>
</dbReference>
<dbReference type="Pfam" id="PF14664">
    <property type="entry name" value="RICTOR_N"/>
    <property type="match status" value="1"/>
</dbReference>
<dbReference type="InterPro" id="IPR027830">
    <property type="entry name" value="C5orf34-like_N"/>
</dbReference>
<dbReference type="GO" id="GO:0031932">
    <property type="term" value="C:TORC2 complex"/>
    <property type="evidence" value="ECO:0007669"/>
    <property type="project" value="InterPro"/>
</dbReference>
<evidence type="ECO:0000259" key="3">
    <source>
        <dbReference type="SMART" id="SM01307"/>
    </source>
</evidence>
<protein>
    <submittedName>
        <fullName evidence="6">Rapamycin-insensitive companion of mTOR</fullName>
    </submittedName>
</protein>
<organism evidence="6 7">
    <name type="scientific">Oryzias melastigma</name>
    <name type="common">Marine medaka</name>
    <dbReference type="NCBI Taxonomy" id="30732"/>
    <lineage>
        <taxon>Eukaryota</taxon>
        <taxon>Metazoa</taxon>
        <taxon>Chordata</taxon>
        <taxon>Craniata</taxon>
        <taxon>Vertebrata</taxon>
        <taxon>Euteleostomi</taxon>
        <taxon>Actinopterygii</taxon>
        <taxon>Neopterygii</taxon>
        <taxon>Teleostei</taxon>
        <taxon>Neoteleostei</taxon>
        <taxon>Acanthomorphata</taxon>
        <taxon>Ovalentaria</taxon>
        <taxon>Atherinomorphae</taxon>
        <taxon>Beloniformes</taxon>
        <taxon>Adrianichthyidae</taxon>
        <taxon>Oryziinae</taxon>
        <taxon>Oryzias</taxon>
    </lineage>
</organism>
<dbReference type="InterPro" id="IPR011989">
    <property type="entry name" value="ARM-like"/>
</dbReference>
<dbReference type="PANTHER" id="PTHR13298">
    <property type="entry name" value="CYTOSOLIC REGULATOR PIANISSIMO"/>
    <property type="match status" value="1"/>
</dbReference>
<feature type="domain" description="Rapamycin-insensitive companion of mTOR middle" evidence="3">
    <location>
        <begin position="1075"/>
        <end position="1294"/>
    </location>
</feature>
<dbReference type="Pfam" id="PF14668">
    <property type="entry name" value="RICTOR_V"/>
    <property type="match status" value="1"/>
</dbReference>
<dbReference type="SMART" id="SM01303">
    <property type="entry name" value="RasGEF_N_2"/>
    <property type="match status" value="1"/>
</dbReference>
<dbReference type="SMART" id="SM01307">
    <property type="entry name" value="RICTOR_M"/>
    <property type="match status" value="1"/>
</dbReference>
<dbReference type="Pfam" id="PF22833">
    <property type="entry name" value="C5orf34_2nd"/>
    <property type="match status" value="1"/>
</dbReference>
<dbReference type="SMART" id="SM01308">
    <property type="entry name" value="RICTOR_N"/>
    <property type="match status" value="1"/>
</dbReference>
<dbReference type="GO" id="GO:0051897">
    <property type="term" value="P:positive regulation of phosphatidylinositol 3-kinase/protein kinase B signal transduction"/>
    <property type="evidence" value="ECO:0007669"/>
    <property type="project" value="TreeGrafter"/>
</dbReference>
<dbReference type="SMART" id="SM01309">
    <property type="entry name" value="RICTOR_phospho"/>
    <property type="match status" value="2"/>
</dbReference>
<comment type="caution">
    <text evidence="6">The sequence shown here is derived from an EMBL/GenBank/DDBJ whole genome shotgun (WGS) entry which is preliminary data.</text>
</comment>
<dbReference type="InterPro" id="IPR029453">
    <property type="entry name" value="Rictor_IV"/>
</dbReference>
<dbReference type="Gene3D" id="1.25.10.10">
    <property type="entry name" value="Leucine-rich Repeat Variant"/>
    <property type="match status" value="1"/>
</dbReference>
<dbReference type="Pfam" id="PF14665">
    <property type="entry name" value="RICTOR_phospho"/>
    <property type="match status" value="1"/>
</dbReference>
<dbReference type="Pfam" id="PF22834">
    <property type="entry name" value="Polo_box_4"/>
    <property type="match status" value="1"/>
</dbReference>
<dbReference type="GO" id="GO:0043539">
    <property type="term" value="F:protein serine/threonine kinase activator activity"/>
    <property type="evidence" value="ECO:0007669"/>
    <property type="project" value="TreeGrafter"/>
</dbReference>
<feature type="domain" description="Rapamycin-insensitive companion of mTOR" evidence="5">
    <location>
        <begin position="1472"/>
        <end position="1544"/>
    </location>
</feature>
<evidence type="ECO:0000313" key="7">
    <source>
        <dbReference type="Proteomes" id="UP000646548"/>
    </source>
</evidence>
<sequence>MDTNAAVSLIIMYEDESLDLRYRDGTRLQLSPCGSEFLLERPPDPHRHLLEPTERVRQRTRFTVSAYKELVVAALKFRNKYASRPYLPEELISADKKKVFFSVEQCVCWPEKSSCQAEHRPGGEVVIKSEEDQALLILSPSGETFSVEFTCSLSRAESQHPGSQCLDGQHDGAGSQTQACSLIFNSTDDCTKMQSRVRERLDNTGVITPAPEKVLWSTTVVQHHSCCAFPPAWAYPLSLVRHHWTSCFTEAGEPSTSTETNGEINTPDKPCEERTSRLPLALPLTCQLPHWHRWKVKDPLVRGKASDIPTDLVKILWCQGITYRILSGSVIEISPGDGTVIRSNGISNSYFTHHKLDLQSKQVKKLTYHLNSLPPDVHGQAYSVCSIVNRANRIIACYNQAKQLLKFPASPSCLHQSKRTYESGTFEENPSNSVSIEQQMDVTHGADNRSCIVAAELEKIKRFNFLLENNHLIKTEQECAVVKEGFAEVTCEPANEDCIAEALENTSKAIRDIDALICAATHLCYAPQRFAFDVRVLATFREVSGVVYVPGNMAASFRGRPIRSLRMRGRNDSGEENVPLDLSREPSENFREILQNVAKPHGVSNMRKLGHLNNFIKLLCSVGHHEEQFGFTYEEIIICLRLALLNEAKEVRAAGLRALRYLIRDTCVLQKVLRLQVDYLISRCIDIQQSNEGERTQALRLVRKIISVNAMLFPTSIANSLIAVGTDGLQERDRMVRAAIAIVCELALKNPEVVAKRGGLSTILKSVIDCQLSRINEALITTILHLLNHPCTRQYVRTDVELEQILAPFTDFHYRHNADTAEGQIKEDREARFLSSRMAIVAAFRSWSGIINLCKDGNSGIQSLIGLLCIPNTEVRKGLLEVFYEIFRLPVPIATQDFTEALQSVDPARFQDTWRLSDGFVAAEAKVVLPHRARSRPDLMDNYLAFVLLAFINSSLLEGLVEVVTSSDDQLSVRATILLGELLHMANTILPHSHSHHLHCLPTLINMAASFDIPQEKRLRASAAVNNLKRFHEKKKKGLKPHSLYLDHIIRKSVSTHNRRDSHSRVQKDIYVIKDTEEALMMNLRDSQILNHKQNLEWNWVLIATILKWPNVNLRNNKDEQMHKFVRRLLYFYKPSSKLYAGLALDHPNARQLTVVGCQFVEFLMDSDEDGQGYLEDLVRDMVSWLSSCSGLKPDRCLQSNGLLTTLSQHYFLFLGTLSPHPQGVKLLEKCGLFQCLLNLCSIKNQDAVLKLAVTTLDYSRDGLARVILSKVLTAATDTCRLYATKHLRVLLRAGVEFFSSWGMELLVTQLHDHSKAVSMEALDILDEACEDKANLHALIQLKPAVSHLGDKGLLLLLRFLSIPKGFSYLNERGYVSKQLDKWQKEYNLKYVDLIEEQLNEALTTYRKPVDGDNYVRRSNQRLQRPNVYLPVHLYGQLVHDKTGCHLLESQNMVPDLSYTIRSPMLDTWEGIKQLKAALWALGNIGSSNWGLNLLQEENVIPDILTLAQHCEVLSVRGTCIYVLGVISKTKQGCEVLKQYGWDAVRHSRRTLWPITPDEVDTQLTSELSSVPSTLSLNSESTSSRHNSENMYILDDEKCDPLDLSDEPSLYFHSKPIKDRSPFTILASTRFVRPRFLNSLSLPSKKLRSTSDPKTLSGSRTPTELMTGSMRRTRTVTEPSAYSPNQGDVFSSVFNGRGMPKSPTVSLETSFVGTKGDSEEHLVDNRLARGGSSGLGGLVGHGPVEPHSREKEQSSRERLAGDGSSSSSGGNVVGGGGGTQFKSRSQSFNTDTTTSGISSMSSSPSRETVGNPEHPEPEPDSSDCVSLNTVVSAKTVKTISSPSPQPQTNHMSTSSKSPNVSLVPPGSSHTLPRRAQSLKSPSVTTIKSLADCSFMYTSPRDALGYATLKRLQQQRIHPSLSHSEALASPAKDVLFTDTITMKTGSLDSRLTPRSLSPQILSRTSPLALPRFLKALSFASLDKEELLSPINQSTLQRCSSVRSMVSSVTFGCNDDYIGLALPMNINDIFHIRDAAYFQQRISPPSEERKCFLFGDGDGDRPALPLLKQQFSISELIVCRGDTQNHVVGSEETGLQEHTEENCLYCVGSIVLGCPTQPQINSTHPRTDYVDFQSWGGQSGHRLEVMPQSKFSGVSGCSDAAVSQGSMSSTPTANDIVIGGKAISEDGPASRVLLRKEVLRLIINLSSSVGTKGHETGLLTIKEKFPYAFDDICLYSEVSHLLSHCMFRLTSRRFIQELFQDVQFLPMYEEAEAILTKLPKPAEEDLNPPAES</sequence>
<name>A0A834CDN3_ORYME</name>
<evidence type="ECO:0000313" key="6">
    <source>
        <dbReference type="EMBL" id="KAF6729973.1"/>
    </source>
</evidence>
<dbReference type="InterPro" id="IPR053900">
    <property type="entry name" value="C5orf34-like_dom"/>
</dbReference>